<dbReference type="Gene3D" id="2.80.10.50">
    <property type="match status" value="1"/>
</dbReference>
<dbReference type="SUPFAM" id="SSF50405">
    <property type="entry name" value="Actin-crosslinking proteins"/>
    <property type="match status" value="1"/>
</dbReference>
<dbReference type="CDD" id="cd23342">
    <property type="entry name" value="beta-trefoil_FSCN_ZgPorA-like"/>
    <property type="match status" value="1"/>
</dbReference>
<evidence type="ECO:0000256" key="1">
    <source>
        <dbReference type="ARBA" id="ARBA00022729"/>
    </source>
</evidence>
<keyword evidence="1 3" id="KW-0732">Signal</keyword>
<feature type="compositionally biased region" description="Polar residues" evidence="2">
    <location>
        <begin position="177"/>
        <end position="192"/>
    </location>
</feature>
<dbReference type="EMBL" id="VLNR01000046">
    <property type="protein sequence ID" value="TSE06427.1"/>
    <property type="molecule type" value="Genomic_DNA"/>
</dbReference>
<dbReference type="AlphaFoldDB" id="A0A554VGC8"/>
<dbReference type="NCBIfam" id="TIGR04183">
    <property type="entry name" value="Por_Secre_tail"/>
    <property type="match status" value="1"/>
</dbReference>
<evidence type="ECO:0000313" key="5">
    <source>
        <dbReference type="Proteomes" id="UP000318833"/>
    </source>
</evidence>
<protein>
    <submittedName>
        <fullName evidence="4">T9SS type A sorting domain-containing protein</fullName>
    </submittedName>
</protein>
<gene>
    <name evidence="4" type="ORF">FOF46_19915</name>
</gene>
<evidence type="ECO:0000256" key="2">
    <source>
        <dbReference type="SAM" id="MobiDB-lite"/>
    </source>
</evidence>
<dbReference type="Pfam" id="PF06229">
    <property type="entry name" value="FRG1"/>
    <property type="match status" value="1"/>
</dbReference>
<keyword evidence="5" id="KW-1185">Reference proteome</keyword>
<dbReference type="InterPro" id="IPR008999">
    <property type="entry name" value="Actin-crosslinking"/>
</dbReference>
<dbReference type="RefSeq" id="WP_143917651.1">
    <property type="nucleotide sequence ID" value="NZ_CANMIK010000057.1"/>
</dbReference>
<dbReference type="OrthoDB" id="1157769at2"/>
<feature type="region of interest" description="Disordered" evidence="2">
    <location>
        <begin position="177"/>
        <end position="201"/>
    </location>
</feature>
<dbReference type="InterPro" id="IPR026444">
    <property type="entry name" value="Secre_tail"/>
</dbReference>
<accession>A0A554VGC8</accession>
<evidence type="ECO:0000313" key="4">
    <source>
        <dbReference type="EMBL" id="TSE06427.1"/>
    </source>
</evidence>
<feature type="chain" id="PRO_5022117220" evidence="3">
    <location>
        <begin position="21"/>
        <end position="390"/>
    </location>
</feature>
<evidence type="ECO:0000256" key="3">
    <source>
        <dbReference type="SAM" id="SignalP"/>
    </source>
</evidence>
<dbReference type="InterPro" id="IPR010414">
    <property type="entry name" value="FRG1"/>
</dbReference>
<reference evidence="4 5" key="1">
    <citation type="submission" date="2019-07" db="EMBL/GenBank/DDBJ databases">
        <title>The draft genome sequence of Aquimarina algiphila M91.</title>
        <authorList>
            <person name="Meng X."/>
        </authorList>
    </citation>
    <scope>NUCLEOTIDE SEQUENCE [LARGE SCALE GENOMIC DNA]</scope>
    <source>
        <strain evidence="4 5">M91</strain>
    </source>
</reference>
<dbReference type="Proteomes" id="UP000318833">
    <property type="component" value="Unassembled WGS sequence"/>
</dbReference>
<proteinExistence type="predicted"/>
<comment type="caution">
    <text evidence="4">The sequence shown here is derived from an EMBL/GenBank/DDBJ whole genome shotgun (WGS) entry which is preliminary data.</text>
</comment>
<feature type="signal peptide" evidence="3">
    <location>
        <begin position="1"/>
        <end position="20"/>
    </location>
</feature>
<name>A0A554VGC8_9FLAO</name>
<sequence>MKRKLCILTFLIACLTTHLAISQSTQQENNSKMQWNPRHPSWTDSYAANGFCWCDTTFDHNLDDINVASVTINGVKRNLRAVCDELKKHPQYRAYRNGDAPYNDIQCGNGPANDAPDEAGCPGRTDLGPNGCNQKGPRFDLNWLSSRPRFGGGGNPPNPPTGGSNVTFNGQSINKFISSEGGSRSMRANRNSAGAGEKFTVQSSGNGTVSIKGNNGKYVSSENGNKAMNCNRNAVGAWEKFTLESLGGDLYAIKGNNGKYVSHENGRDMGIFCNRNAIGSWEKFIIKGLNNKTNSLQIASDTKQSISLYPNPVIADNLSLQIDVPADVHGSIEIMSLNGKSIQKKDLGMLKKGSTSILLNELRNSINVRGLYLVNVKLGENSIVKQIMIE</sequence>
<organism evidence="4 5">
    <name type="scientific">Aquimarina algiphila</name>
    <dbReference type="NCBI Taxonomy" id="2047982"/>
    <lineage>
        <taxon>Bacteria</taxon>
        <taxon>Pseudomonadati</taxon>
        <taxon>Bacteroidota</taxon>
        <taxon>Flavobacteriia</taxon>
        <taxon>Flavobacteriales</taxon>
        <taxon>Flavobacteriaceae</taxon>
        <taxon>Aquimarina</taxon>
    </lineage>
</organism>